<accession>A0AA39Z2S2</accession>
<keyword evidence="4" id="KW-0645">Protease</keyword>
<dbReference type="GO" id="GO:0070006">
    <property type="term" value="F:metalloaminopeptidase activity"/>
    <property type="evidence" value="ECO:0007669"/>
    <property type="project" value="TreeGrafter"/>
</dbReference>
<keyword evidence="11" id="KW-1185">Reference proteome</keyword>
<comment type="caution">
    <text evidence="10">The sequence shown here is derived from an EMBL/GenBank/DDBJ whole genome shotgun (WGS) entry which is preliminary data.</text>
</comment>
<feature type="compositionally biased region" description="Pro residues" evidence="9">
    <location>
        <begin position="71"/>
        <end position="80"/>
    </location>
</feature>
<dbReference type="GO" id="GO:0008270">
    <property type="term" value="F:zinc ion binding"/>
    <property type="evidence" value="ECO:0007669"/>
    <property type="project" value="InterPro"/>
</dbReference>
<dbReference type="Gene3D" id="3.40.630.10">
    <property type="entry name" value="Zn peptidases"/>
    <property type="match status" value="1"/>
</dbReference>
<comment type="cofactor">
    <cofactor evidence="1">
        <name>Zn(2+)</name>
        <dbReference type="ChEBI" id="CHEBI:29105"/>
    </cofactor>
</comment>
<dbReference type="Gene3D" id="2.30.250.10">
    <property type="entry name" value="Aminopeptidase i, Domain 2"/>
    <property type="match status" value="1"/>
</dbReference>
<dbReference type="CDD" id="cd05658">
    <property type="entry name" value="M18_DAP"/>
    <property type="match status" value="1"/>
</dbReference>
<dbReference type="Pfam" id="PF02127">
    <property type="entry name" value="Peptidase_M18"/>
    <property type="match status" value="1"/>
</dbReference>
<evidence type="ECO:0000256" key="5">
    <source>
        <dbReference type="ARBA" id="ARBA00022723"/>
    </source>
</evidence>
<evidence type="ECO:0000256" key="2">
    <source>
        <dbReference type="ARBA" id="ARBA00008290"/>
    </source>
</evidence>
<protein>
    <submittedName>
        <fullName evidence="10">Vacuolar aminopeptidase 1</fullName>
    </submittedName>
</protein>
<feature type="compositionally biased region" description="Polar residues" evidence="9">
    <location>
        <begin position="1"/>
        <end position="21"/>
    </location>
</feature>
<dbReference type="PRINTS" id="PR00932">
    <property type="entry name" value="AMINO1PTASE"/>
</dbReference>
<reference evidence="10" key="1">
    <citation type="submission" date="2023-06" db="EMBL/GenBank/DDBJ databases">
        <title>Multi-omics analyses reveal the molecular pathogenesis toolkit of Lasiodiplodia hormozganensis, a cross-kingdom pathogen.</title>
        <authorList>
            <person name="Felix C."/>
            <person name="Meneses R."/>
            <person name="Goncalves M.F.M."/>
            <person name="Tilleman L."/>
            <person name="Duarte A.S."/>
            <person name="Jorrin-Novo J.V."/>
            <person name="Van De Peer Y."/>
            <person name="Deforce D."/>
            <person name="Van Nieuwerburgh F."/>
            <person name="Esteves A.C."/>
            <person name="Alves A."/>
        </authorList>
    </citation>
    <scope>NUCLEOTIDE SEQUENCE</scope>
    <source>
        <strain evidence="10">CBS 339.90</strain>
    </source>
</reference>
<dbReference type="GO" id="GO:0006508">
    <property type="term" value="P:proteolysis"/>
    <property type="evidence" value="ECO:0007669"/>
    <property type="project" value="UniProtKB-KW"/>
</dbReference>
<sequence length="577" mass="61897">MTKNPPTLRQKQSESQPSHSMQPPAAPAASTWEATEQRVWPINGNFLEPTQGDTLFSSSMFSRNVAAAAPAVPPKVPETPHPAAAAPQRQTSSARRSLKPEDYTKPFCDFLTDNPTVFHAVVAVAQDLEAQGYKKLSERDVWKLDAGGKYFVERNGSSLIAFAVGEAYEPGNGAAILAGHIDALTAKLKPIPKLRTKAGYEQLGVAPYAGALNSTWWDRDLGIGGRVLVKEESGKVVSKLVKLDWPIARIPTLAPHFGAASQGPFNKETQMVPIIGLDNSDILGQEQKNEDGTEFKPALLGGQGTFTSTQPERLVKVIAKELGITDYSSIVNWELELFDTQPAQVGGIDKEFIFAGRVDDKLCSWAAVQALLNSTSADTSATDPSSSSIVKVVGLFDDEEIGSLLRQGARGNFLPSVINRIVDSFAGFPTPSLLSQTFANSFLVSSDVIHAVNPNFLNAYLENHSPRLNVGLVVSADSNGHMTTDAVSTAILQCIADKSGQRLQVFQIRNDSRSGGTVGPMLSAATGIRAIDAGIPQLSMHSIRATTGSLDPGLGVAIFQGFLDHYEAVDQEFRETV</sequence>
<evidence type="ECO:0000256" key="6">
    <source>
        <dbReference type="ARBA" id="ARBA00022801"/>
    </source>
</evidence>
<keyword evidence="3 10" id="KW-0031">Aminopeptidase</keyword>
<proteinExistence type="inferred from homology"/>
<dbReference type="Proteomes" id="UP001175001">
    <property type="component" value="Unassembled WGS sequence"/>
</dbReference>
<dbReference type="SUPFAM" id="SSF53187">
    <property type="entry name" value="Zn-dependent exopeptidases"/>
    <property type="match status" value="1"/>
</dbReference>
<organism evidence="10 11">
    <name type="scientific">Lasiodiplodia hormozganensis</name>
    <dbReference type="NCBI Taxonomy" id="869390"/>
    <lineage>
        <taxon>Eukaryota</taxon>
        <taxon>Fungi</taxon>
        <taxon>Dikarya</taxon>
        <taxon>Ascomycota</taxon>
        <taxon>Pezizomycotina</taxon>
        <taxon>Dothideomycetes</taxon>
        <taxon>Dothideomycetes incertae sedis</taxon>
        <taxon>Botryosphaeriales</taxon>
        <taxon>Botryosphaeriaceae</taxon>
        <taxon>Lasiodiplodia</taxon>
    </lineage>
</organism>
<evidence type="ECO:0000313" key="10">
    <source>
        <dbReference type="EMBL" id="KAK0663092.1"/>
    </source>
</evidence>
<dbReference type="NCBIfam" id="NF002759">
    <property type="entry name" value="PRK02813.1"/>
    <property type="match status" value="1"/>
</dbReference>
<comment type="similarity">
    <text evidence="2">Belongs to the peptidase M18 family.</text>
</comment>
<dbReference type="EMBL" id="JAUJDW010000004">
    <property type="protein sequence ID" value="KAK0663092.1"/>
    <property type="molecule type" value="Genomic_DNA"/>
</dbReference>
<feature type="region of interest" description="Disordered" evidence="9">
    <location>
        <begin position="71"/>
        <end position="99"/>
    </location>
</feature>
<feature type="region of interest" description="Disordered" evidence="9">
    <location>
        <begin position="1"/>
        <end position="35"/>
    </location>
</feature>
<name>A0AA39Z2S2_9PEZI</name>
<evidence type="ECO:0000256" key="1">
    <source>
        <dbReference type="ARBA" id="ARBA00001947"/>
    </source>
</evidence>
<dbReference type="InterPro" id="IPR001948">
    <property type="entry name" value="Peptidase_M18"/>
</dbReference>
<gene>
    <name evidence="10" type="primary">APE1</name>
    <name evidence="10" type="ORF">DIS24_g1409</name>
</gene>
<dbReference type="PANTHER" id="PTHR28570">
    <property type="entry name" value="ASPARTYL AMINOPEPTIDASE"/>
    <property type="match status" value="1"/>
</dbReference>
<keyword evidence="6" id="KW-0378">Hydrolase</keyword>
<evidence type="ECO:0000256" key="7">
    <source>
        <dbReference type="ARBA" id="ARBA00022833"/>
    </source>
</evidence>
<evidence type="ECO:0000256" key="4">
    <source>
        <dbReference type="ARBA" id="ARBA00022670"/>
    </source>
</evidence>
<evidence type="ECO:0000256" key="9">
    <source>
        <dbReference type="SAM" id="MobiDB-lite"/>
    </source>
</evidence>
<dbReference type="GO" id="GO:0000324">
    <property type="term" value="C:fungal-type vacuole"/>
    <property type="evidence" value="ECO:0007669"/>
    <property type="project" value="TreeGrafter"/>
</dbReference>
<dbReference type="PANTHER" id="PTHR28570:SF4">
    <property type="entry name" value="VACUOLAR AMINOPEPTIDASE 1"/>
    <property type="match status" value="1"/>
</dbReference>
<evidence type="ECO:0000256" key="8">
    <source>
        <dbReference type="ARBA" id="ARBA00023049"/>
    </source>
</evidence>
<dbReference type="FunFam" id="2.30.250.10:FF:000001">
    <property type="entry name" value="Aspartyl aminopeptidase 1"/>
    <property type="match status" value="1"/>
</dbReference>
<keyword evidence="5" id="KW-0479">Metal-binding</keyword>
<dbReference type="InterPro" id="IPR023358">
    <property type="entry name" value="Peptidase_M18_dom2"/>
</dbReference>
<keyword evidence="8" id="KW-0482">Metalloprotease</keyword>
<dbReference type="SUPFAM" id="SSF101821">
    <property type="entry name" value="Aminopeptidase/glucanase lid domain"/>
    <property type="match status" value="1"/>
</dbReference>
<evidence type="ECO:0000313" key="11">
    <source>
        <dbReference type="Proteomes" id="UP001175001"/>
    </source>
</evidence>
<evidence type="ECO:0000256" key="3">
    <source>
        <dbReference type="ARBA" id="ARBA00022438"/>
    </source>
</evidence>
<dbReference type="AlphaFoldDB" id="A0AA39Z2S2"/>
<keyword evidence="7" id="KW-0862">Zinc</keyword>